<dbReference type="PANTHER" id="PTHR11439:SF467">
    <property type="entry name" value="INTEGRASE CATALYTIC DOMAIN-CONTAINING PROTEIN"/>
    <property type="match status" value="1"/>
</dbReference>
<evidence type="ECO:0000313" key="2">
    <source>
        <dbReference type="Proteomes" id="UP000436088"/>
    </source>
</evidence>
<dbReference type="CDD" id="cd09272">
    <property type="entry name" value="RNase_HI_RT_Ty1"/>
    <property type="match status" value="1"/>
</dbReference>
<dbReference type="AlphaFoldDB" id="A0A6A2YY53"/>
<dbReference type="EMBL" id="VEPZ02001257">
    <property type="protein sequence ID" value="KAE8683852.1"/>
    <property type="molecule type" value="Genomic_DNA"/>
</dbReference>
<organism evidence="1 2">
    <name type="scientific">Hibiscus syriacus</name>
    <name type="common">Rose of Sharon</name>
    <dbReference type="NCBI Taxonomy" id="106335"/>
    <lineage>
        <taxon>Eukaryota</taxon>
        <taxon>Viridiplantae</taxon>
        <taxon>Streptophyta</taxon>
        <taxon>Embryophyta</taxon>
        <taxon>Tracheophyta</taxon>
        <taxon>Spermatophyta</taxon>
        <taxon>Magnoliopsida</taxon>
        <taxon>eudicotyledons</taxon>
        <taxon>Gunneridae</taxon>
        <taxon>Pentapetalae</taxon>
        <taxon>rosids</taxon>
        <taxon>malvids</taxon>
        <taxon>Malvales</taxon>
        <taxon>Malvaceae</taxon>
        <taxon>Malvoideae</taxon>
        <taxon>Hibiscus</taxon>
    </lineage>
</organism>
<name>A0A6A2YY53_HIBSY</name>
<comment type="caution">
    <text evidence="1">The sequence shown here is derived from an EMBL/GenBank/DDBJ whole genome shotgun (WGS) entry which is preliminary data.</text>
</comment>
<gene>
    <name evidence="1" type="ORF">F3Y22_tig00111166pilonHSYRG00166</name>
</gene>
<proteinExistence type="predicted"/>
<protein>
    <submittedName>
        <fullName evidence="1">Uncharacterized protein</fullName>
    </submittedName>
</protein>
<evidence type="ECO:0000313" key="1">
    <source>
        <dbReference type="EMBL" id="KAE8683852.1"/>
    </source>
</evidence>
<accession>A0A6A2YY53</accession>
<dbReference type="PANTHER" id="PTHR11439">
    <property type="entry name" value="GAG-POL-RELATED RETROTRANSPOSON"/>
    <property type="match status" value="1"/>
</dbReference>
<keyword evidence="2" id="KW-1185">Reference proteome</keyword>
<sequence length="349" mass="39841">MEFTTNLKAFTHKKLNVVLDEMNFLIWTQQILLTIRSYRLERLLTGATVTPPETVVDDDVTVRVNDEYEDFVAQDSALASWLLSTISPHLLPQFVGTKTTTTVWNTMLHLFTPAAHGSDIAAFADANWGANIDDRRSIIEYGVFLGKCLVTWCSKKQRKVSRSTMEAEYKSVADTAAYITWIQVLLTDLGIQHDHKPVVWYDNTSAVAMSANPVYHAQSKHVDLDVHFVREKLLINCVSVTCEEAWRILAEQYHIVSIRNIALKLEPRVRRPELFVKMAVVFMTERNQRMSGEVTVYWTETGHCQRKRIQVGVGSQGFIELNINCFDGFRVGFLARKIDDVRDCMAKYG</sequence>
<reference evidence="1" key="1">
    <citation type="submission" date="2019-09" db="EMBL/GenBank/DDBJ databases">
        <title>Draft genome information of white flower Hibiscus syriacus.</title>
        <authorList>
            <person name="Kim Y.-M."/>
        </authorList>
    </citation>
    <scope>NUCLEOTIDE SEQUENCE [LARGE SCALE GENOMIC DNA]</scope>
    <source>
        <strain evidence="1">YM2019G1</strain>
    </source>
</reference>
<dbReference type="Proteomes" id="UP000436088">
    <property type="component" value="Unassembled WGS sequence"/>
</dbReference>